<evidence type="ECO:0000313" key="1">
    <source>
        <dbReference type="EMBL" id="CAA9404669.1"/>
    </source>
</evidence>
<organism evidence="1">
    <name type="scientific">uncultured Rubrobacteraceae bacterium</name>
    <dbReference type="NCBI Taxonomy" id="349277"/>
    <lineage>
        <taxon>Bacteria</taxon>
        <taxon>Bacillati</taxon>
        <taxon>Actinomycetota</taxon>
        <taxon>Rubrobacteria</taxon>
        <taxon>Rubrobacterales</taxon>
        <taxon>Rubrobacteraceae</taxon>
        <taxon>environmental samples</taxon>
    </lineage>
</organism>
<dbReference type="AlphaFoldDB" id="A0A6J4P7A8"/>
<accession>A0A6J4P7A8</accession>
<sequence>MRRAAADVAALSSLVEAETLSDTEADVSCTGAGMGRR</sequence>
<gene>
    <name evidence="1" type="ORF">AVDCRST_MAG01-01-1254</name>
</gene>
<protein>
    <submittedName>
        <fullName evidence="1">Uncharacterized protein</fullName>
    </submittedName>
</protein>
<reference evidence="1" key="1">
    <citation type="submission" date="2020-02" db="EMBL/GenBank/DDBJ databases">
        <authorList>
            <person name="Meier V. D."/>
        </authorList>
    </citation>
    <scope>NUCLEOTIDE SEQUENCE</scope>
    <source>
        <strain evidence="1">AVDCRST_MAG01</strain>
    </source>
</reference>
<proteinExistence type="predicted"/>
<dbReference type="EMBL" id="CADCUW010000184">
    <property type="protein sequence ID" value="CAA9404669.1"/>
    <property type="molecule type" value="Genomic_DNA"/>
</dbReference>
<name>A0A6J4P7A8_9ACTN</name>